<dbReference type="AlphaFoldDB" id="A0A2I7N4F0"/>
<dbReference type="SUPFAM" id="SSF53474">
    <property type="entry name" value="alpha/beta-Hydrolases"/>
    <property type="match status" value="1"/>
</dbReference>
<sequence>MSANNLKLLLIGGFGFNELPLKGISGLFGEYRFIDINQFGEDYTLEMMADKLIQIQSQYMANYIVAFSMGGLLVLKAMELSAIPLADKVILFNSTPCFMTKENWQGVSHQDYESLLTRLSSSSFDSFMTYLSRFFAYPYPISKEVDYKKWWANTNHKRLLNLLSIFLATDLREGCAKFIDQIIWINSSEDILVKMNQSRHNSFTLANSSHLLFDKHQLNQLFNNHILSLEGSNG</sequence>
<accession>A0A2I7N4F0</accession>
<gene>
    <name evidence="1" type="ORF">CUN60_01770</name>
</gene>
<name>A0A2I7N4F0_9NEIS</name>
<reference evidence="2" key="1">
    <citation type="submission" date="2017-11" db="EMBL/GenBank/DDBJ databases">
        <authorList>
            <person name="Chan K.G."/>
            <person name="Lee L.S."/>
        </authorList>
    </citation>
    <scope>NUCLEOTIDE SEQUENCE [LARGE SCALE GENOMIC DNA]</scope>
    <source>
        <strain evidence="2">DSM 100970</strain>
    </source>
</reference>
<dbReference type="RefSeq" id="WP_102950385.1">
    <property type="nucleotide sequence ID" value="NZ_CP024847.1"/>
</dbReference>
<evidence type="ECO:0000313" key="2">
    <source>
        <dbReference type="Proteomes" id="UP000236655"/>
    </source>
</evidence>
<evidence type="ECO:0008006" key="3">
    <source>
        <dbReference type="Google" id="ProtNLM"/>
    </source>
</evidence>
<dbReference type="OrthoDB" id="9798888at2"/>
<dbReference type="Proteomes" id="UP000236655">
    <property type="component" value="Chromosome"/>
</dbReference>
<proteinExistence type="predicted"/>
<keyword evidence="2" id="KW-1185">Reference proteome</keyword>
<dbReference type="Gene3D" id="3.40.50.1820">
    <property type="entry name" value="alpha/beta hydrolase"/>
    <property type="match status" value="1"/>
</dbReference>
<dbReference type="EMBL" id="CP024847">
    <property type="protein sequence ID" value="AUR51085.1"/>
    <property type="molecule type" value="Genomic_DNA"/>
</dbReference>
<organism evidence="1 2">
    <name type="scientific">Aquella oligotrophica</name>
    <dbReference type="NCBI Taxonomy" id="2067065"/>
    <lineage>
        <taxon>Bacteria</taxon>
        <taxon>Pseudomonadati</taxon>
        <taxon>Pseudomonadota</taxon>
        <taxon>Betaproteobacteria</taxon>
        <taxon>Neisseriales</taxon>
        <taxon>Neisseriaceae</taxon>
        <taxon>Aquella</taxon>
    </lineage>
</organism>
<dbReference type="InterPro" id="IPR029058">
    <property type="entry name" value="AB_hydrolase_fold"/>
</dbReference>
<protein>
    <recommendedName>
        <fullName evidence="3">Alpha/beta hydrolase</fullName>
    </recommendedName>
</protein>
<dbReference type="KEGG" id="nba:CUN60_01770"/>
<evidence type="ECO:0000313" key="1">
    <source>
        <dbReference type="EMBL" id="AUR51085.1"/>
    </source>
</evidence>